<keyword evidence="3" id="KW-1185">Reference proteome</keyword>
<dbReference type="AlphaFoldDB" id="A0A565BNH3"/>
<protein>
    <submittedName>
        <fullName evidence="2">Uncharacterized protein</fullName>
    </submittedName>
</protein>
<reference evidence="2" key="1">
    <citation type="submission" date="2019-07" db="EMBL/GenBank/DDBJ databases">
        <authorList>
            <person name="Dittberner H."/>
        </authorList>
    </citation>
    <scope>NUCLEOTIDE SEQUENCE [LARGE SCALE GENOMIC DNA]</scope>
</reference>
<dbReference type="Proteomes" id="UP000489600">
    <property type="component" value="Unassembled WGS sequence"/>
</dbReference>
<evidence type="ECO:0000313" key="3">
    <source>
        <dbReference type="Proteomes" id="UP000489600"/>
    </source>
</evidence>
<proteinExistence type="predicted"/>
<evidence type="ECO:0000256" key="1">
    <source>
        <dbReference type="SAM" id="MobiDB-lite"/>
    </source>
</evidence>
<comment type="caution">
    <text evidence="2">The sequence shown here is derived from an EMBL/GenBank/DDBJ whole genome shotgun (WGS) entry which is preliminary data.</text>
</comment>
<name>A0A565BNH3_9BRAS</name>
<feature type="compositionally biased region" description="Polar residues" evidence="1">
    <location>
        <begin position="44"/>
        <end position="57"/>
    </location>
</feature>
<gene>
    <name evidence="2" type="ORF">ANE_LOCUS13631</name>
</gene>
<sequence length="68" mass="7888">MCYYYGRHSGMVRGELKELWNYGIDESKESNTPDDPLLRHSNLIQQSNGVLSNQTRSAFPRTSRKKLI</sequence>
<dbReference type="EMBL" id="CABITT030000004">
    <property type="protein sequence ID" value="VVB03187.1"/>
    <property type="molecule type" value="Genomic_DNA"/>
</dbReference>
<dbReference type="OrthoDB" id="29661at2759"/>
<evidence type="ECO:0000313" key="2">
    <source>
        <dbReference type="EMBL" id="VVB03187.1"/>
    </source>
</evidence>
<organism evidence="2 3">
    <name type="scientific">Arabis nemorensis</name>
    <dbReference type="NCBI Taxonomy" id="586526"/>
    <lineage>
        <taxon>Eukaryota</taxon>
        <taxon>Viridiplantae</taxon>
        <taxon>Streptophyta</taxon>
        <taxon>Embryophyta</taxon>
        <taxon>Tracheophyta</taxon>
        <taxon>Spermatophyta</taxon>
        <taxon>Magnoliopsida</taxon>
        <taxon>eudicotyledons</taxon>
        <taxon>Gunneridae</taxon>
        <taxon>Pentapetalae</taxon>
        <taxon>rosids</taxon>
        <taxon>malvids</taxon>
        <taxon>Brassicales</taxon>
        <taxon>Brassicaceae</taxon>
        <taxon>Arabideae</taxon>
        <taxon>Arabis</taxon>
    </lineage>
</organism>
<feature type="region of interest" description="Disordered" evidence="1">
    <location>
        <begin position="44"/>
        <end position="68"/>
    </location>
</feature>
<accession>A0A565BNH3</accession>